<keyword evidence="4 11" id="KW-0812">Transmembrane</keyword>
<sequence length="392" mass="45071">MFQSKEHLIRTSDPSLWGFAGLDLNADDHNRKLVVRIWKVLNSRLFNGLIVVLVLLDTFVIVSQVLIDSHWIQDPNWRPLSDCTNNTNTTDGNTTSSIQLSPTLITTRHFLTYISLTIISFFFIEVLFRIYSGKSKLFVQPFDLLDAILVNIVFVLSLVFYLHDFRDKSGGKEATLLIIVLRLWRVFQIIKSVIDESQQKMIQTLNVCEKERTHCEHKIDILILRVEDLEHEVAYLKEKLKKTEKDNSAYIQQLIDAKPKKLNAKRTQSSQSYCPCRKDSFKNTPKPQTTQTTVKQKSCCSQVNYTLVNIESQPLVSKQSSICNGTDIYTGLHHNHITDQSIHYQPNESKKTATFESSCAAHQLNNDDPEVDHIKKVDFNINDRVIISLTFL</sequence>
<name>A0A7R9KDP0_9ACAR</name>
<proteinExistence type="predicted"/>
<evidence type="ECO:0000256" key="1">
    <source>
        <dbReference type="ARBA" id="ARBA00004651"/>
    </source>
</evidence>
<feature type="transmembrane region" description="Helical" evidence="11">
    <location>
        <begin position="144"/>
        <end position="162"/>
    </location>
</feature>
<dbReference type="InterPro" id="IPR027359">
    <property type="entry name" value="Volt_channel_dom_sf"/>
</dbReference>
<keyword evidence="3" id="KW-1003">Cell membrane</keyword>
<evidence type="ECO:0000256" key="11">
    <source>
        <dbReference type="SAM" id="Phobius"/>
    </source>
</evidence>
<reference evidence="12" key="1">
    <citation type="submission" date="2020-11" db="EMBL/GenBank/DDBJ databases">
        <authorList>
            <person name="Tran Van P."/>
        </authorList>
    </citation>
    <scope>NUCLEOTIDE SEQUENCE</scope>
</reference>
<keyword evidence="9" id="KW-0407">Ion channel</keyword>
<dbReference type="PANTHER" id="PTHR46480:SF1">
    <property type="entry name" value="VOLTAGE-GATED HYDROGEN CHANNEL 1"/>
    <property type="match status" value="1"/>
</dbReference>
<dbReference type="PANTHER" id="PTHR46480">
    <property type="entry name" value="F20B24.22"/>
    <property type="match status" value="1"/>
</dbReference>
<evidence type="ECO:0000256" key="5">
    <source>
        <dbReference type="ARBA" id="ARBA00022882"/>
    </source>
</evidence>
<feature type="coiled-coil region" evidence="10">
    <location>
        <begin position="219"/>
        <end position="246"/>
    </location>
</feature>
<dbReference type="OrthoDB" id="427456at2759"/>
<dbReference type="InterPro" id="IPR031846">
    <property type="entry name" value="Hvcn1"/>
</dbReference>
<evidence type="ECO:0000256" key="8">
    <source>
        <dbReference type="ARBA" id="ARBA00023136"/>
    </source>
</evidence>
<keyword evidence="13" id="KW-1185">Reference proteome</keyword>
<organism evidence="12">
    <name type="scientific">Medioppia subpectinata</name>
    <dbReference type="NCBI Taxonomy" id="1979941"/>
    <lineage>
        <taxon>Eukaryota</taxon>
        <taxon>Metazoa</taxon>
        <taxon>Ecdysozoa</taxon>
        <taxon>Arthropoda</taxon>
        <taxon>Chelicerata</taxon>
        <taxon>Arachnida</taxon>
        <taxon>Acari</taxon>
        <taxon>Acariformes</taxon>
        <taxon>Sarcoptiformes</taxon>
        <taxon>Oribatida</taxon>
        <taxon>Brachypylina</taxon>
        <taxon>Oppioidea</taxon>
        <taxon>Oppiidae</taxon>
        <taxon>Medioppia</taxon>
    </lineage>
</organism>
<dbReference type="GO" id="GO:0030171">
    <property type="term" value="F:voltage-gated proton channel activity"/>
    <property type="evidence" value="ECO:0007669"/>
    <property type="project" value="InterPro"/>
</dbReference>
<comment type="subcellular location">
    <subcellularLocation>
        <location evidence="1">Cell membrane</location>
        <topology evidence="1">Multi-pass membrane protein</topology>
    </subcellularLocation>
</comment>
<keyword evidence="2" id="KW-0813">Transport</keyword>
<dbReference type="EMBL" id="OC855053">
    <property type="protein sequence ID" value="CAD7621105.1"/>
    <property type="molecule type" value="Genomic_DNA"/>
</dbReference>
<evidence type="ECO:0000256" key="9">
    <source>
        <dbReference type="ARBA" id="ARBA00023303"/>
    </source>
</evidence>
<dbReference type="GO" id="GO:0034702">
    <property type="term" value="C:monoatomic ion channel complex"/>
    <property type="evidence" value="ECO:0007669"/>
    <property type="project" value="UniProtKB-KW"/>
</dbReference>
<dbReference type="Proteomes" id="UP000759131">
    <property type="component" value="Unassembled WGS sequence"/>
</dbReference>
<dbReference type="GO" id="GO:0005886">
    <property type="term" value="C:plasma membrane"/>
    <property type="evidence" value="ECO:0007669"/>
    <property type="project" value="UniProtKB-SubCell"/>
</dbReference>
<protein>
    <recommendedName>
        <fullName evidence="14">Hydrogen voltage-gated channel 1</fullName>
    </recommendedName>
</protein>
<evidence type="ECO:0000256" key="6">
    <source>
        <dbReference type="ARBA" id="ARBA00022989"/>
    </source>
</evidence>
<dbReference type="Gene3D" id="1.20.120.350">
    <property type="entry name" value="Voltage-gated potassium channels. Chain C"/>
    <property type="match status" value="1"/>
</dbReference>
<evidence type="ECO:0000256" key="10">
    <source>
        <dbReference type="SAM" id="Coils"/>
    </source>
</evidence>
<gene>
    <name evidence="12" type="ORF">OSB1V03_LOCUS1581</name>
</gene>
<evidence type="ECO:0000313" key="12">
    <source>
        <dbReference type="EMBL" id="CAD7621105.1"/>
    </source>
</evidence>
<evidence type="ECO:0008006" key="14">
    <source>
        <dbReference type="Google" id="ProtNLM"/>
    </source>
</evidence>
<evidence type="ECO:0000256" key="3">
    <source>
        <dbReference type="ARBA" id="ARBA00022475"/>
    </source>
</evidence>
<keyword evidence="6 11" id="KW-1133">Transmembrane helix</keyword>
<feature type="transmembrane region" description="Helical" evidence="11">
    <location>
        <begin position="45"/>
        <end position="67"/>
    </location>
</feature>
<keyword evidence="7" id="KW-0406">Ion transport</keyword>
<accession>A0A7R9KDP0</accession>
<keyword evidence="8 11" id="KW-0472">Membrane</keyword>
<keyword evidence="10" id="KW-0175">Coiled coil</keyword>
<evidence type="ECO:0000256" key="2">
    <source>
        <dbReference type="ARBA" id="ARBA00022448"/>
    </source>
</evidence>
<keyword evidence="5" id="KW-0851">Voltage-gated channel</keyword>
<dbReference type="AlphaFoldDB" id="A0A7R9KDP0"/>
<dbReference type="EMBL" id="CAJPIZ010000478">
    <property type="protein sequence ID" value="CAG2101535.1"/>
    <property type="molecule type" value="Genomic_DNA"/>
</dbReference>
<evidence type="ECO:0000313" key="13">
    <source>
        <dbReference type="Proteomes" id="UP000759131"/>
    </source>
</evidence>
<evidence type="ECO:0000256" key="7">
    <source>
        <dbReference type="ARBA" id="ARBA00023065"/>
    </source>
</evidence>
<evidence type="ECO:0000256" key="4">
    <source>
        <dbReference type="ARBA" id="ARBA00022692"/>
    </source>
</evidence>
<feature type="transmembrane region" description="Helical" evidence="11">
    <location>
        <begin position="110"/>
        <end position="132"/>
    </location>
</feature>